<keyword evidence="4 6" id="KW-0067">ATP-binding</keyword>
<keyword evidence="2 6" id="KW-0819">tRNA processing</keyword>
<dbReference type="GO" id="GO:0005524">
    <property type="term" value="F:ATP binding"/>
    <property type="evidence" value="ECO:0007669"/>
    <property type="project" value="UniProtKB-UniRule"/>
</dbReference>
<evidence type="ECO:0000256" key="5">
    <source>
        <dbReference type="ARBA" id="ARBA00048539"/>
    </source>
</evidence>
<feature type="binding site" evidence="6">
    <location>
        <begin position="33"/>
        <end position="38"/>
    </location>
    <ligand>
        <name>ATP</name>
        <dbReference type="ChEBI" id="CHEBI:30616"/>
    </ligand>
</feature>
<dbReference type="RefSeq" id="WP_216044953.1">
    <property type="nucleotide sequence ID" value="NZ_JAHKPE010000029.1"/>
</dbReference>
<accession>A0AAW7XVD8</accession>
<dbReference type="EMBL" id="JAUOPJ010000006">
    <property type="protein sequence ID" value="MDO6457218.1"/>
    <property type="molecule type" value="Genomic_DNA"/>
</dbReference>
<dbReference type="GO" id="GO:0005737">
    <property type="term" value="C:cytoplasm"/>
    <property type="evidence" value="ECO:0007669"/>
    <property type="project" value="UniProtKB-SubCell"/>
</dbReference>
<proteinExistence type="inferred from homology"/>
<evidence type="ECO:0000313" key="8">
    <source>
        <dbReference type="EMBL" id="MDO6457218.1"/>
    </source>
</evidence>
<dbReference type="InterPro" id="IPR012094">
    <property type="entry name" value="tRNA_Ile_lys_synt"/>
</dbReference>
<protein>
    <recommendedName>
        <fullName evidence="6">tRNA(Ile)-lysidine synthase</fullName>
        <ecNumber evidence="6">6.3.4.19</ecNumber>
    </recommendedName>
    <alternativeName>
        <fullName evidence="6">tRNA(Ile)-2-lysyl-cytidine synthase</fullName>
    </alternativeName>
    <alternativeName>
        <fullName evidence="6">tRNA(Ile)-lysidine synthetase</fullName>
    </alternativeName>
</protein>
<comment type="caution">
    <text evidence="8">The sequence shown here is derived from an EMBL/GenBank/DDBJ whole genome shotgun (WGS) entry which is preliminary data.</text>
</comment>
<comment type="subcellular location">
    <subcellularLocation>
        <location evidence="6">Cytoplasm</location>
    </subcellularLocation>
</comment>
<comment type="catalytic activity">
    <reaction evidence="5 6">
        <text>cytidine(34) in tRNA(Ile2) + L-lysine + ATP = lysidine(34) in tRNA(Ile2) + AMP + diphosphate + H(+)</text>
        <dbReference type="Rhea" id="RHEA:43744"/>
        <dbReference type="Rhea" id="RHEA-COMP:10625"/>
        <dbReference type="Rhea" id="RHEA-COMP:10670"/>
        <dbReference type="ChEBI" id="CHEBI:15378"/>
        <dbReference type="ChEBI" id="CHEBI:30616"/>
        <dbReference type="ChEBI" id="CHEBI:32551"/>
        <dbReference type="ChEBI" id="CHEBI:33019"/>
        <dbReference type="ChEBI" id="CHEBI:82748"/>
        <dbReference type="ChEBI" id="CHEBI:83665"/>
        <dbReference type="ChEBI" id="CHEBI:456215"/>
        <dbReference type="EC" id="6.3.4.19"/>
    </reaction>
</comment>
<evidence type="ECO:0000313" key="9">
    <source>
        <dbReference type="Proteomes" id="UP001169823"/>
    </source>
</evidence>
<dbReference type="NCBIfam" id="TIGR02432">
    <property type="entry name" value="lysidine_TilS_N"/>
    <property type="match status" value="1"/>
</dbReference>
<dbReference type="PANTHER" id="PTHR43033">
    <property type="entry name" value="TRNA(ILE)-LYSIDINE SYNTHASE-RELATED"/>
    <property type="match status" value="1"/>
</dbReference>
<dbReference type="CDD" id="cd01992">
    <property type="entry name" value="TilS_N"/>
    <property type="match status" value="1"/>
</dbReference>
<name>A0AAW7XVD8_9RHOB</name>
<dbReference type="HAMAP" id="MF_01161">
    <property type="entry name" value="tRNA_Ile_lys_synt"/>
    <property type="match status" value="1"/>
</dbReference>
<comment type="function">
    <text evidence="6">Ligates lysine onto the cytidine present at position 34 of the AUA codon-specific tRNA(Ile) that contains the anticodon CAU, in an ATP-dependent manner. Cytidine is converted to lysidine, thus changing the amino acid specificity of the tRNA from methionine to isoleucine.</text>
</comment>
<dbReference type="PANTHER" id="PTHR43033:SF5">
    <property type="entry name" value="TRNA(ILE)-LYSIDINE SYNTHETASE"/>
    <property type="match status" value="1"/>
</dbReference>
<dbReference type="Proteomes" id="UP001169823">
    <property type="component" value="Unassembled WGS sequence"/>
</dbReference>
<evidence type="ECO:0000256" key="1">
    <source>
        <dbReference type="ARBA" id="ARBA00022598"/>
    </source>
</evidence>
<dbReference type="EC" id="6.3.4.19" evidence="6"/>
<gene>
    <name evidence="6 8" type="primary">tilS</name>
    <name evidence="8" type="ORF">Q4494_09025</name>
</gene>
<comment type="similarity">
    <text evidence="6">Belongs to the tRNA(Ile)-lysidine synthase family.</text>
</comment>
<keyword evidence="6" id="KW-0963">Cytoplasm</keyword>
<dbReference type="AlphaFoldDB" id="A0AAW7XVD8"/>
<evidence type="ECO:0000259" key="7">
    <source>
        <dbReference type="Pfam" id="PF01171"/>
    </source>
</evidence>
<feature type="domain" description="tRNA(Ile)-lysidine/2-thiocytidine synthase N-terminal" evidence="7">
    <location>
        <begin position="28"/>
        <end position="206"/>
    </location>
</feature>
<dbReference type="GO" id="GO:0032267">
    <property type="term" value="F:tRNA(Ile)-lysidine synthase activity"/>
    <property type="evidence" value="ECO:0007669"/>
    <property type="project" value="UniProtKB-EC"/>
</dbReference>
<reference evidence="8" key="1">
    <citation type="submission" date="2023-07" db="EMBL/GenBank/DDBJ databases">
        <title>Genome content predicts the carbon catabolic preferences of heterotrophic bacteria.</title>
        <authorList>
            <person name="Gralka M."/>
        </authorList>
    </citation>
    <scope>NUCLEOTIDE SEQUENCE</scope>
    <source>
        <strain evidence="8">I2M02</strain>
    </source>
</reference>
<evidence type="ECO:0000256" key="2">
    <source>
        <dbReference type="ARBA" id="ARBA00022694"/>
    </source>
</evidence>
<sequence length="420" mass="46599">MMEEKAANRAMLRHFVASAFSFDKPDHLAVAVSGGGDSLALLHLMAEWAAEERVRLESVTVNHGLRPEAAEEAKFVAEVSERLKVKHTTLNWTGYTGKGNLQDAARRARYRLMADWAKGRGISTIALAHTADDQAETFFMRLARASGIDGLTGMQRRRVSDGITWVRPLLMQERFELRQYLRELREPWVDDPSNDDEAYDRVKARRAMEELSKLGIDVHVVGRVMDHLGQVRSALDFATHDHAMDCVREEQGDLIIDRRRFAEGSPEVNRRLVAAALRWIASADYGPRGMKLQEFLSAMMRGRDATLHGVRLLGGKDVFRLTREHGAVAGVVAAPDQVWDGRWRLEGIENKGFVIRALGEDGLLQLGERPKSAPPRETLAASPAVFDGNTLISAPLAGLGPASARLIHPTGGFYTSLLSH</sequence>
<dbReference type="Pfam" id="PF01171">
    <property type="entry name" value="ATP_bind_3"/>
    <property type="match status" value="1"/>
</dbReference>
<organism evidence="8 9">
    <name type="scientific">Celeribacter halophilus</name>
    <dbReference type="NCBI Taxonomy" id="576117"/>
    <lineage>
        <taxon>Bacteria</taxon>
        <taxon>Pseudomonadati</taxon>
        <taxon>Pseudomonadota</taxon>
        <taxon>Alphaproteobacteria</taxon>
        <taxon>Rhodobacterales</taxon>
        <taxon>Roseobacteraceae</taxon>
        <taxon>Celeribacter</taxon>
    </lineage>
</organism>
<dbReference type="InterPro" id="IPR012795">
    <property type="entry name" value="tRNA_Ile_lys_synt_N"/>
</dbReference>
<keyword evidence="3 6" id="KW-0547">Nucleotide-binding</keyword>
<evidence type="ECO:0000256" key="4">
    <source>
        <dbReference type="ARBA" id="ARBA00022840"/>
    </source>
</evidence>
<evidence type="ECO:0000256" key="3">
    <source>
        <dbReference type="ARBA" id="ARBA00022741"/>
    </source>
</evidence>
<keyword evidence="1 6" id="KW-0436">Ligase</keyword>
<dbReference type="InterPro" id="IPR011063">
    <property type="entry name" value="TilS/TtcA_N"/>
</dbReference>
<dbReference type="GO" id="GO:0006400">
    <property type="term" value="P:tRNA modification"/>
    <property type="evidence" value="ECO:0007669"/>
    <property type="project" value="UniProtKB-UniRule"/>
</dbReference>
<evidence type="ECO:0000256" key="6">
    <source>
        <dbReference type="HAMAP-Rule" id="MF_01161"/>
    </source>
</evidence>
<comment type="domain">
    <text evidence="6">The N-terminal region contains the highly conserved SGGXDS motif, predicted to be a P-loop motif involved in ATP binding.</text>
</comment>